<keyword evidence="12" id="KW-0121">Carboxypeptidase</keyword>
<dbReference type="RefSeq" id="XP_004334175.1">
    <property type="nucleotide sequence ID" value="XM_004334127.1"/>
</dbReference>
<keyword evidence="5" id="KW-0862">Zinc</keyword>
<dbReference type="InterPro" id="IPR050753">
    <property type="entry name" value="Peptidase_M14_domain"/>
</dbReference>
<dbReference type="GO" id="GO:0006518">
    <property type="term" value="P:peptide metabolic process"/>
    <property type="evidence" value="ECO:0007669"/>
    <property type="project" value="TreeGrafter"/>
</dbReference>
<evidence type="ECO:0000256" key="4">
    <source>
        <dbReference type="ARBA" id="ARBA00022801"/>
    </source>
</evidence>
<evidence type="ECO:0000256" key="1">
    <source>
        <dbReference type="ARBA" id="ARBA00001947"/>
    </source>
</evidence>
<evidence type="ECO:0000256" key="6">
    <source>
        <dbReference type="ARBA" id="ARBA00023180"/>
    </source>
</evidence>
<name>L8GGS5_ACACF</name>
<evidence type="ECO:0000256" key="2">
    <source>
        <dbReference type="ARBA" id="ARBA00005988"/>
    </source>
</evidence>
<evidence type="ECO:0000256" key="3">
    <source>
        <dbReference type="ARBA" id="ARBA00022723"/>
    </source>
</evidence>
<feature type="compositionally biased region" description="Gly residues" evidence="9">
    <location>
        <begin position="532"/>
        <end position="541"/>
    </location>
</feature>
<dbReference type="STRING" id="1257118.L8GGS5"/>
<dbReference type="EMBL" id="KB008128">
    <property type="protein sequence ID" value="ELR12162.1"/>
    <property type="molecule type" value="Genomic_DNA"/>
</dbReference>
<dbReference type="Pfam" id="PF00246">
    <property type="entry name" value="Peptidase_M14"/>
    <property type="match status" value="1"/>
</dbReference>
<evidence type="ECO:0000256" key="5">
    <source>
        <dbReference type="ARBA" id="ARBA00022833"/>
    </source>
</evidence>
<reference evidence="12 13" key="1">
    <citation type="journal article" date="2013" name="Genome Biol.">
        <title>Genome of Acanthamoeba castellanii highlights extensive lateral gene transfer and early evolution of tyrosine kinase signaling.</title>
        <authorList>
            <person name="Clarke M."/>
            <person name="Lohan A.J."/>
            <person name="Liu B."/>
            <person name="Lagkouvardos I."/>
            <person name="Roy S."/>
            <person name="Zafar N."/>
            <person name="Bertelli C."/>
            <person name="Schilde C."/>
            <person name="Kianianmomeni A."/>
            <person name="Burglin T.R."/>
            <person name="Frech C."/>
            <person name="Turcotte B."/>
            <person name="Kopec K.O."/>
            <person name="Synnott J.M."/>
            <person name="Choo C."/>
            <person name="Paponov I."/>
            <person name="Finkler A."/>
            <person name="Soon Heng Tan C."/>
            <person name="Hutchins A.P."/>
            <person name="Weinmeier T."/>
            <person name="Rattei T."/>
            <person name="Chu J.S."/>
            <person name="Gimenez G."/>
            <person name="Irimia M."/>
            <person name="Rigden D.J."/>
            <person name="Fitzpatrick D.A."/>
            <person name="Lorenzo-Morales J."/>
            <person name="Bateman A."/>
            <person name="Chiu C.H."/>
            <person name="Tang P."/>
            <person name="Hegemann P."/>
            <person name="Fromm H."/>
            <person name="Raoult D."/>
            <person name="Greub G."/>
            <person name="Miranda-Saavedra D."/>
            <person name="Chen N."/>
            <person name="Nash P."/>
            <person name="Ginger M.L."/>
            <person name="Horn M."/>
            <person name="Schaap P."/>
            <person name="Caler L."/>
            <person name="Loftus B."/>
        </authorList>
    </citation>
    <scope>NUCLEOTIDE SEQUENCE [LARGE SCALE GENOMIC DNA]</scope>
    <source>
        <strain evidence="12 13">Neff</strain>
    </source>
</reference>
<comment type="similarity">
    <text evidence="2 7">Belongs to the peptidase M14 family.</text>
</comment>
<keyword evidence="10" id="KW-0812">Transmembrane</keyword>
<dbReference type="PROSITE" id="PS00133">
    <property type="entry name" value="CARBOXYPEPT_ZN_2"/>
    <property type="match status" value="1"/>
</dbReference>
<sequence>MIFEAYVWDAQILNVISGPAFVIPFEIQQIRTSKSVLNSILAMKRQKEQLQKERREREEKERQRAAAAQAAAVATAATATAVEISTLPTATTTTMVDVDGVSRQQVDDVYGVVEEYDQQQQQQLMQQQPEEEKLSAEQQLLVQLASDHSLCASRRELRKSDNSSMGLYHDYQEMTDLLKSIGERNPDIAKLRSIGRSLNDRHLWVMEISDNVGNNEPGEPDIKYIGNMHGDETVGREILIRLIVHLTDEYRNNNTRVIDLVDNTRIFIMPSMNPDGFELGIRGNARGVDLNRDFPDRFRDTKGSLSGRQPETAAIMRWSNDYDFVLSANMHGGSLVANYPWDADGRHVSEYDMPRYSAAPDDKLFRHLATTYANSHTTMHSSIEFPNGITNGAHDWNYAWHGDCDLTLELGDEKCPLDSQLERYWTENQEALLTYMEQVHKLGVRGFVHDVVGRPIRATVRVVGLPNITVYSDEDHGDYYRLLMPGHYQVWAYANGKRSAVQDIHVQTGQVTHLNLTVWIKDDGSQPLVPDKGGGGGGGGTTPIPDKQHSEEDPTQLILLSLAIFTALSVVLSLVVYGAFKYKKKIAASIKCGHIWHRLKFTGRPFQDEVELVGVETNRRFSLLSDDEEDNGDNTPDDDDEVAVDDRSLTER</sequence>
<feature type="active site" description="Proton donor/acceptor" evidence="7">
    <location>
        <position position="409"/>
    </location>
</feature>
<evidence type="ECO:0000313" key="12">
    <source>
        <dbReference type="EMBL" id="ELR12162.1"/>
    </source>
</evidence>
<evidence type="ECO:0000259" key="11">
    <source>
        <dbReference type="PROSITE" id="PS52035"/>
    </source>
</evidence>
<accession>L8GGS5</accession>
<dbReference type="GeneID" id="14912643"/>
<keyword evidence="10" id="KW-0472">Membrane</keyword>
<feature type="coiled-coil region" evidence="8">
    <location>
        <begin position="40"/>
        <end position="70"/>
    </location>
</feature>
<dbReference type="SUPFAM" id="SSF49464">
    <property type="entry name" value="Carboxypeptidase regulatory domain-like"/>
    <property type="match status" value="1"/>
</dbReference>
<dbReference type="InterPro" id="IPR057247">
    <property type="entry name" value="CARBOXYPEPT_ZN_2"/>
</dbReference>
<keyword evidence="3" id="KW-0479">Metal-binding</keyword>
<protein>
    <submittedName>
        <fullName evidence="12">Zinc carboxypeptidase superfamily protein</fullName>
    </submittedName>
</protein>
<feature type="transmembrane region" description="Helical" evidence="10">
    <location>
        <begin position="557"/>
        <end position="580"/>
    </location>
</feature>
<feature type="compositionally biased region" description="Acidic residues" evidence="9">
    <location>
        <begin position="625"/>
        <end position="643"/>
    </location>
</feature>
<evidence type="ECO:0000256" key="8">
    <source>
        <dbReference type="SAM" id="Coils"/>
    </source>
</evidence>
<keyword evidence="13" id="KW-1185">Reference proteome</keyword>
<evidence type="ECO:0000256" key="9">
    <source>
        <dbReference type="SAM" id="MobiDB-lite"/>
    </source>
</evidence>
<dbReference type="Proteomes" id="UP000011083">
    <property type="component" value="Unassembled WGS sequence"/>
</dbReference>
<dbReference type="InterPro" id="IPR057246">
    <property type="entry name" value="CARBOXYPEPT_ZN_1"/>
</dbReference>
<dbReference type="Gene3D" id="3.40.630.10">
    <property type="entry name" value="Zn peptidases"/>
    <property type="match status" value="1"/>
</dbReference>
<dbReference type="PROSITE" id="PS52035">
    <property type="entry name" value="PEPTIDASE_M14"/>
    <property type="match status" value="1"/>
</dbReference>
<gene>
    <name evidence="12" type="ORF">ACA1_140780</name>
</gene>
<dbReference type="PRINTS" id="PR00765">
    <property type="entry name" value="CRBOXYPTASEA"/>
</dbReference>
<proteinExistence type="inferred from homology"/>
<feature type="region of interest" description="Disordered" evidence="9">
    <location>
        <begin position="529"/>
        <end position="551"/>
    </location>
</feature>
<dbReference type="SUPFAM" id="SSF53187">
    <property type="entry name" value="Zn-dependent exopeptidases"/>
    <property type="match status" value="1"/>
</dbReference>
<evidence type="ECO:0000256" key="10">
    <source>
        <dbReference type="SAM" id="Phobius"/>
    </source>
</evidence>
<keyword evidence="10" id="KW-1133">Transmembrane helix</keyword>
<dbReference type="CDD" id="cd11308">
    <property type="entry name" value="Peptidase_M14NE-CP-C_like"/>
    <property type="match status" value="1"/>
</dbReference>
<dbReference type="InterPro" id="IPR008969">
    <property type="entry name" value="CarboxyPept-like_regulatory"/>
</dbReference>
<dbReference type="GO" id="GO:0005615">
    <property type="term" value="C:extracellular space"/>
    <property type="evidence" value="ECO:0007669"/>
    <property type="project" value="TreeGrafter"/>
</dbReference>
<keyword evidence="8" id="KW-0175">Coiled coil</keyword>
<feature type="region of interest" description="Disordered" evidence="9">
    <location>
        <begin position="624"/>
        <end position="652"/>
    </location>
</feature>
<evidence type="ECO:0000313" key="13">
    <source>
        <dbReference type="Proteomes" id="UP000011083"/>
    </source>
</evidence>
<evidence type="ECO:0000256" key="7">
    <source>
        <dbReference type="PROSITE-ProRule" id="PRU01379"/>
    </source>
</evidence>
<feature type="domain" description="Peptidase M14" evidence="11">
    <location>
        <begin position="167"/>
        <end position="439"/>
    </location>
</feature>
<keyword evidence="6" id="KW-0325">Glycoprotein</keyword>
<keyword evidence="12" id="KW-0645">Protease</keyword>
<dbReference type="GO" id="GO:0016485">
    <property type="term" value="P:protein processing"/>
    <property type="evidence" value="ECO:0007669"/>
    <property type="project" value="TreeGrafter"/>
</dbReference>
<dbReference type="PROSITE" id="PS00132">
    <property type="entry name" value="CARBOXYPEPT_ZN_1"/>
    <property type="match status" value="1"/>
</dbReference>
<dbReference type="PANTHER" id="PTHR11532:SF62">
    <property type="entry name" value="CARBOXYPEPTIDASE D"/>
    <property type="match status" value="1"/>
</dbReference>
<keyword evidence="4" id="KW-0378">Hydrolase</keyword>
<comment type="cofactor">
    <cofactor evidence="1">
        <name>Zn(2+)</name>
        <dbReference type="ChEBI" id="CHEBI:29105"/>
    </cofactor>
</comment>
<dbReference type="VEuPathDB" id="AmoebaDB:ACA1_140780"/>
<dbReference type="OrthoDB" id="10249045at2759"/>
<dbReference type="InterPro" id="IPR000834">
    <property type="entry name" value="Peptidase_M14"/>
</dbReference>
<dbReference type="AlphaFoldDB" id="L8GGS5"/>
<dbReference type="GO" id="GO:0004181">
    <property type="term" value="F:metallocarboxypeptidase activity"/>
    <property type="evidence" value="ECO:0007669"/>
    <property type="project" value="InterPro"/>
</dbReference>
<dbReference type="SMART" id="SM00631">
    <property type="entry name" value="Zn_pept"/>
    <property type="match status" value="1"/>
</dbReference>
<dbReference type="GO" id="GO:0008270">
    <property type="term" value="F:zinc ion binding"/>
    <property type="evidence" value="ECO:0007669"/>
    <property type="project" value="InterPro"/>
</dbReference>
<organism evidence="12 13">
    <name type="scientific">Acanthamoeba castellanii (strain ATCC 30010 / Neff)</name>
    <dbReference type="NCBI Taxonomy" id="1257118"/>
    <lineage>
        <taxon>Eukaryota</taxon>
        <taxon>Amoebozoa</taxon>
        <taxon>Discosea</taxon>
        <taxon>Longamoebia</taxon>
        <taxon>Centramoebida</taxon>
        <taxon>Acanthamoebidae</taxon>
        <taxon>Acanthamoeba</taxon>
    </lineage>
</organism>
<dbReference type="KEGG" id="acan:ACA1_140780"/>
<dbReference type="PANTHER" id="PTHR11532">
    <property type="entry name" value="PROTEASE M14 CARBOXYPEPTIDASE"/>
    <property type="match status" value="1"/>
</dbReference>
<dbReference type="Gene3D" id="2.60.40.1120">
    <property type="entry name" value="Carboxypeptidase-like, regulatory domain"/>
    <property type="match status" value="1"/>
</dbReference>